<dbReference type="EMBL" id="JBEUOH010000019">
    <property type="protein sequence ID" value="KAL0869475.1"/>
    <property type="molecule type" value="Genomic_DNA"/>
</dbReference>
<keyword evidence="3" id="KW-1185">Reference proteome</keyword>
<keyword evidence="1" id="KW-1133">Transmembrane helix</keyword>
<comment type="caution">
    <text evidence="2">The sequence shown here is derived from an EMBL/GenBank/DDBJ whole genome shotgun (WGS) entry which is preliminary data.</text>
</comment>
<keyword evidence="1" id="KW-0812">Transmembrane</keyword>
<evidence type="ECO:0000313" key="3">
    <source>
        <dbReference type="Proteomes" id="UP001549920"/>
    </source>
</evidence>
<feature type="transmembrane region" description="Helical" evidence="1">
    <location>
        <begin position="38"/>
        <end position="59"/>
    </location>
</feature>
<organism evidence="2 3">
    <name type="scientific">Loxostege sticticalis</name>
    <name type="common">Beet webworm moth</name>
    <dbReference type="NCBI Taxonomy" id="481309"/>
    <lineage>
        <taxon>Eukaryota</taxon>
        <taxon>Metazoa</taxon>
        <taxon>Ecdysozoa</taxon>
        <taxon>Arthropoda</taxon>
        <taxon>Hexapoda</taxon>
        <taxon>Insecta</taxon>
        <taxon>Pterygota</taxon>
        <taxon>Neoptera</taxon>
        <taxon>Endopterygota</taxon>
        <taxon>Lepidoptera</taxon>
        <taxon>Glossata</taxon>
        <taxon>Ditrysia</taxon>
        <taxon>Pyraloidea</taxon>
        <taxon>Crambidae</taxon>
        <taxon>Pyraustinae</taxon>
        <taxon>Loxostege</taxon>
    </lineage>
</organism>
<dbReference type="Proteomes" id="UP001549920">
    <property type="component" value="Unassembled WGS sequence"/>
</dbReference>
<protein>
    <submittedName>
        <fullName evidence="2">Uncharacterized protein</fullName>
    </submittedName>
</protein>
<accession>A0ABR3HGD8</accession>
<keyword evidence="1" id="KW-0472">Membrane</keyword>
<feature type="transmembrane region" description="Helical" evidence="1">
    <location>
        <begin position="66"/>
        <end position="92"/>
    </location>
</feature>
<gene>
    <name evidence="2" type="ORF">ABMA27_005760</name>
</gene>
<sequence length="105" mass="11057">MQQNVGNGVFQNVDMDNYETRVLREYYTDSEFFLSTEWILKVLAVVVCIASSALFLAGGSCQGPGLVAGGATVALVCGASAALLCACVALQLPARAPRAWVLADQ</sequence>
<name>A0ABR3HGD8_LOXSC</name>
<reference evidence="2 3" key="1">
    <citation type="submission" date="2024-06" db="EMBL/GenBank/DDBJ databases">
        <title>A chromosome-level genome assembly of beet webworm, Loxostege sticticalis.</title>
        <authorList>
            <person name="Zhang Y."/>
        </authorList>
    </citation>
    <scope>NUCLEOTIDE SEQUENCE [LARGE SCALE GENOMIC DNA]</scope>
    <source>
        <strain evidence="2">AQ026</strain>
        <tissue evidence="2">Whole body</tissue>
    </source>
</reference>
<evidence type="ECO:0000256" key="1">
    <source>
        <dbReference type="SAM" id="Phobius"/>
    </source>
</evidence>
<proteinExistence type="predicted"/>
<evidence type="ECO:0000313" key="2">
    <source>
        <dbReference type="EMBL" id="KAL0869475.1"/>
    </source>
</evidence>